<name>A0A0F9WDS7_9ZZZZ</name>
<proteinExistence type="predicted"/>
<dbReference type="AlphaFoldDB" id="A0A0F9WDS7"/>
<protein>
    <submittedName>
        <fullName evidence="1">Uncharacterized protein</fullName>
    </submittedName>
</protein>
<accession>A0A0F9WDS7</accession>
<evidence type="ECO:0000313" key="1">
    <source>
        <dbReference type="EMBL" id="KKN76378.1"/>
    </source>
</evidence>
<gene>
    <name evidence="1" type="ORF">LCGC14_0370640</name>
</gene>
<sequence>MDNLKKLIKQSGKATKRLGKLTGEIRSLAKTPEDKMIANKALNCIREGNLDKMIAMMGDMQRISGMERNLDIKTFENLKDVVTDHK</sequence>
<reference evidence="1" key="1">
    <citation type="journal article" date="2015" name="Nature">
        <title>Complex archaea that bridge the gap between prokaryotes and eukaryotes.</title>
        <authorList>
            <person name="Spang A."/>
            <person name="Saw J.H."/>
            <person name="Jorgensen S.L."/>
            <person name="Zaremba-Niedzwiedzka K."/>
            <person name="Martijn J."/>
            <person name="Lind A.E."/>
            <person name="van Eijk R."/>
            <person name="Schleper C."/>
            <person name="Guy L."/>
            <person name="Ettema T.J."/>
        </authorList>
    </citation>
    <scope>NUCLEOTIDE SEQUENCE</scope>
</reference>
<organism evidence="1">
    <name type="scientific">marine sediment metagenome</name>
    <dbReference type="NCBI Taxonomy" id="412755"/>
    <lineage>
        <taxon>unclassified sequences</taxon>
        <taxon>metagenomes</taxon>
        <taxon>ecological metagenomes</taxon>
    </lineage>
</organism>
<comment type="caution">
    <text evidence="1">The sequence shown here is derived from an EMBL/GenBank/DDBJ whole genome shotgun (WGS) entry which is preliminary data.</text>
</comment>
<dbReference type="EMBL" id="LAZR01000296">
    <property type="protein sequence ID" value="KKN76378.1"/>
    <property type="molecule type" value="Genomic_DNA"/>
</dbReference>